<name>A0A1L8E179_9DIPT</name>
<dbReference type="PANTHER" id="PTHR15889">
    <property type="entry name" value="MITOCHONDRIAL RIBOSOMAL PROTEIN L37"/>
    <property type="match status" value="1"/>
</dbReference>
<dbReference type="EMBL" id="GFDF01001645">
    <property type="protein sequence ID" value="JAV12439.1"/>
    <property type="molecule type" value="Transcribed_RNA"/>
</dbReference>
<evidence type="ECO:0000256" key="4">
    <source>
        <dbReference type="ARBA" id="ARBA00023128"/>
    </source>
</evidence>
<keyword evidence="2" id="KW-0809">Transit peptide</keyword>
<dbReference type="GO" id="GO:0006412">
    <property type="term" value="P:translation"/>
    <property type="evidence" value="ECO:0007669"/>
    <property type="project" value="InterPro"/>
</dbReference>
<evidence type="ECO:0000256" key="1">
    <source>
        <dbReference type="ARBA" id="ARBA00004173"/>
    </source>
</evidence>
<dbReference type="GO" id="GO:0005840">
    <property type="term" value="C:ribosome"/>
    <property type="evidence" value="ECO:0007669"/>
    <property type="project" value="UniProtKB-KW"/>
</dbReference>
<comment type="subcellular location">
    <subcellularLocation>
        <location evidence="1">Mitochondrion</location>
    </subcellularLocation>
</comment>
<dbReference type="PANTHER" id="PTHR15889:SF2">
    <property type="entry name" value="LARGE RIBOSOMAL SUBUNIT PROTEIN ML37"/>
    <property type="match status" value="1"/>
</dbReference>
<dbReference type="GO" id="GO:0005739">
    <property type="term" value="C:mitochondrion"/>
    <property type="evidence" value="ECO:0007669"/>
    <property type="project" value="UniProtKB-SubCell"/>
</dbReference>
<evidence type="ECO:0000256" key="6">
    <source>
        <dbReference type="ARBA" id="ARBA00037985"/>
    </source>
</evidence>
<dbReference type="InterPro" id="IPR010793">
    <property type="entry name" value="Ribosomal_mL37/mL65"/>
</dbReference>
<protein>
    <recommendedName>
        <fullName evidence="7">Large ribosomal subunit protein mL37</fullName>
    </recommendedName>
    <alternativeName>
        <fullName evidence="8">39S ribosomal protein L37, mitochondrial</fullName>
    </alternativeName>
</protein>
<comment type="similarity">
    <text evidence="6">Belongs to the mitochondrion-specific ribosomal protein mL37 family.</text>
</comment>
<evidence type="ECO:0000256" key="3">
    <source>
        <dbReference type="ARBA" id="ARBA00022980"/>
    </source>
</evidence>
<dbReference type="GO" id="GO:1990904">
    <property type="term" value="C:ribonucleoprotein complex"/>
    <property type="evidence" value="ECO:0007669"/>
    <property type="project" value="UniProtKB-KW"/>
</dbReference>
<evidence type="ECO:0000313" key="9">
    <source>
        <dbReference type="EMBL" id="JAV12439.1"/>
    </source>
</evidence>
<dbReference type="AlphaFoldDB" id="A0A1L8E179"/>
<reference evidence="9" key="1">
    <citation type="submission" date="2016-12" db="EMBL/GenBank/DDBJ databases">
        <title>An insight into the sialome and mialome of the sand fly, Nyssomyia neivai.</title>
        <authorList>
            <person name="Sebastian V."/>
            <person name="Goulart T.M."/>
            <person name="Oliveira W."/>
            <person name="Calvo E."/>
            <person name="Oliveira L.F."/>
            <person name="Pinto M.C."/>
            <person name="Rosselino A.M."/>
            <person name="Ribeiro J.M."/>
        </authorList>
    </citation>
    <scope>NUCLEOTIDE SEQUENCE</scope>
</reference>
<organism evidence="9">
    <name type="scientific">Nyssomyia neivai</name>
    <dbReference type="NCBI Taxonomy" id="330878"/>
    <lineage>
        <taxon>Eukaryota</taxon>
        <taxon>Metazoa</taxon>
        <taxon>Ecdysozoa</taxon>
        <taxon>Arthropoda</taxon>
        <taxon>Hexapoda</taxon>
        <taxon>Insecta</taxon>
        <taxon>Pterygota</taxon>
        <taxon>Neoptera</taxon>
        <taxon>Endopterygota</taxon>
        <taxon>Diptera</taxon>
        <taxon>Nematocera</taxon>
        <taxon>Psychodoidea</taxon>
        <taxon>Psychodidae</taxon>
        <taxon>Nyssomyia</taxon>
    </lineage>
</organism>
<accession>A0A1L8E179</accession>
<evidence type="ECO:0000256" key="2">
    <source>
        <dbReference type="ARBA" id="ARBA00022946"/>
    </source>
</evidence>
<proteinExistence type="inferred from homology"/>
<keyword evidence="4" id="KW-0496">Mitochondrion</keyword>
<evidence type="ECO:0000256" key="7">
    <source>
        <dbReference type="ARBA" id="ARBA00039442"/>
    </source>
</evidence>
<evidence type="ECO:0000256" key="5">
    <source>
        <dbReference type="ARBA" id="ARBA00023274"/>
    </source>
</evidence>
<sequence length="400" mass="45797">MKFTSILYRQHLGRMTKRHWLLASRKIIQNTEVEASAEQLNGAPIVEANQFFLAKSKTIPVEVIKPVRVQSYPPIYSYNTDSLLIEGINQAQVLTKSVAVGSLPGRYTEFLKTLKISDDIHQTMETDILSAHLFDAEQVKVKRIHDPLRPAFNFPRVYGITEERKNILILDKLIRQCERLTKNKADNLQKKILHNPTLKVVFDKNGDEIGMNLNANLLITSTKPIERVSTSPDDYEALPDLFPLRYTSSLESVPNDGWENFYPLNLGNRFIHPHTIFPTFTSFTKTLHEFDINQSQIKSRTLLYAFAAATARAKQQFGADVRKLPHPIVVQAIHTNGQLYHFGVFQLNTLDLSGNDGEKNVWHNTEIEQLYVNCSYREAIPHLESYNPSILAKFVTFYNQ</sequence>
<dbReference type="InterPro" id="IPR052482">
    <property type="entry name" value="mtLSU_mL37"/>
</dbReference>
<dbReference type="GO" id="GO:0003735">
    <property type="term" value="F:structural constituent of ribosome"/>
    <property type="evidence" value="ECO:0007669"/>
    <property type="project" value="InterPro"/>
</dbReference>
<keyword evidence="3 9" id="KW-0689">Ribosomal protein</keyword>
<keyword evidence="5" id="KW-0687">Ribonucleoprotein</keyword>
<evidence type="ECO:0000256" key="8">
    <source>
        <dbReference type="ARBA" id="ARBA00041617"/>
    </source>
</evidence>
<dbReference type="Pfam" id="PF07147">
    <property type="entry name" value="PDCD9"/>
    <property type="match status" value="1"/>
</dbReference>